<proteinExistence type="predicted"/>
<dbReference type="Proteomes" id="UP001592582">
    <property type="component" value="Unassembled WGS sequence"/>
</dbReference>
<gene>
    <name evidence="1" type="ORF">ACEZDG_22060</name>
</gene>
<accession>A0ABV6VE02</accession>
<name>A0ABV6VE02_9ACTN</name>
<comment type="caution">
    <text evidence="1">The sequence shown here is derived from an EMBL/GenBank/DDBJ whole genome shotgun (WGS) entry which is preliminary data.</text>
</comment>
<sequence length="124" mass="13826">MVTLMVTDGWQQARDKVVQLWRRVRPEHAAAVATELDSTRAAVLAAHQSGTTVVEQALREEWGRRFVELLESHQDAEPALRAILADWEAAPGAQVVRGDIHLEAHAEGNGRVYMAARDQHITEQ</sequence>
<evidence type="ECO:0000313" key="1">
    <source>
        <dbReference type="EMBL" id="MFC1411954.1"/>
    </source>
</evidence>
<dbReference type="EMBL" id="JBHEZX010000009">
    <property type="protein sequence ID" value="MFC1411954.1"/>
    <property type="molecule type" value="Genomic_DNA"/>
</dbReference>
<organism evidence="1 2">
    <name type="scientific">Streptacidiphilus alkalitolerans</name>
    <dbReference type="NCBI Taxonomy" id="3342712"/>
    <lineage>
        <taxon>Bacteria</taxon>
        <taxon>Bacillati</taxon>
        <taxon>Actinomycetota</taxon>
        <taxon>Actinomycetes</taxon>
        <taxon>Kitasatosporales</taxon>
        <taxon>Streptomycetaceae</taxon>
        <taxon>Streptacidiphilus</taxon>
    </lineage>
</organism>
<keyword evidence="2" id="KW-1185">Reference proteome</keyword>
<protein>
    <submittedName>
        <fullName evidence="1">Uncharacterized protein</fullName>
    </submittedName>
</protein>
<evidence type="ECO:0000313" key="2">
    <source>
        <dbReference type="Proteomes" id="UP001592582"/>
    </source>
</evidence>
<reference evidence="1 2" key="1">
    <citation type="submission" date="2024-09" db="EMBL/GenBank/DDBJ databases">
        <authorList>
            <person name="Lee S.D."/>
        </authorList>
    </citation>
    <scope>NUCLEOTIDE SEQUENCE [LARGE SCALE GENOMIC DNA]</scope>
    <source>
        <strain evidence="1 2">N1-1</strain>
    </source>
</reference>